<dbReference type="RefSeq" id="WP_205115406.1">
    <property type="nucleotide sequence ID" value="NZ_CP070273.1"/>
</dbReference>
<reference evidence="2 3" key="1">
    <citation type="submission" date="2021-02" db="EMBL/GenBank/DDBJ databases">
        <title>The genome of Marinomonas foliarum JZW.</title>
        <authorList>
            <person name="Sun M."/>
        </authorList>
    </citation>
    <scope>NUCLEOTIDE SEQUENCE [LARGE SCALE GENOMIC DNA]</scope>
    <source>
        <strain evidence="2 3">JZW</strain>
    </source>
</reference>
<keyword evidence="3" id="KW-1185">Reference proteome</keyword>
<name>A0ABX7IQT6_9GAMM</name>
<keyword evidence="1" id="KW-0812">Transmembrane</keyword>
<evidence type="ECO:0000313" key="3">
    <source>
        <dbReference type="Proteomes" id="UP000644167"/>
    </source>
</evidence>
<protein>
    <submittedName>
        <fullName evidence="2">Uncharacterized protein</fullName>
    </submittedName>
</protein>
<feature type="transmembrane region" description="Helical" evidence="1">
    <location>
        <begin position="35"/>
        <end position="57"/>
    </location>
</feature>
<gene>
    <name evidence="2" type="ORF">JSY38_03990</name>
</gene>
<keyword evidence="1" id="KW-1133">Transmembrane helix</keyword>
<dbReference type="Proteomes" id="UP000644167">
    <property type="component" value="Chromosome"/>
</dbReference>
<sequence length="197" mass="22124">MFIPGFISVLIVIVVSILTHRMNQLGLDEKEFFSLAISAWASAGALISATFVVYGYLLNVRAFAEANKPKLLVFVENAQVTLIPIGQNVHQTRICYRNIGGVEAENFSLFAQLVGSNETLEIPRLFNEAIDLQIGDSRVRDFPTERYLIDNGIPLAVVQNLEKYKLRVGYSVRSLGKSVKRSYDYSWESSTQSWNIV</sequence>
<feature type="transmembrane region" description="Helical" evidence="1">
    <location>
        <begin position="6"/>
        <end position="23"/>
    </location>
</feature>
<evidence type="ECO:0000313" key="2">
    <source>
        <dbReference type="EMBL" id="QRV24705.1"/>
    </source>
</evidence>
<organism evidence="2 3">
    <name type="scientific">Marinomonas foliarum</name>
    <dbReference type="NCBI Taxonomy" id="491950"/>
    <lineage>
        <taxon>Bacteria</taxon>
        <taxon>Pseudomonadati</taxon>
        <taxon>Pseudomonadota</taxon>
        <taxon>Gammaproteobacteria</taxon>
        <taxon>Oceanospirillales</taxon>
        <taxon>Oceanospirillaceae</taxon>
        <taxon>Marinomonas</taxon>
    </lineage>
</organism>
<dbReference type="EMBL" id="CP070273">
    <property type="protein sequence ID" value="QRV24705.1"/>
    <property type="molecule type" value="Genomic_DNA"/>
</dbReference>
<proteinExistence type="predicted"/>
<keyword evidence="1" id="KW-0472">Membrane</keyword>
<evidence type="ECO:0000256" key="1">
    <source>
        <dbReference type="SAM" id="Phobius"/>
    </source>
</evidence>
<accession>A0ABX7IQT6</accession>